<dbReference type="EMBL" id="UINC01007401">
    <property type="protein sequence ID" value="SVA33112.1"/>
    <property type="molecule type" value="Genomic_DNA"/>
</dbReference>
<feature type="non-terminal residue" evidence="1">
    <location>
        <position position="1"/>
    </location>
</feature>
<protein>
    <submittedName>
        <fullName evidence="1">Uncharacterized protein</fullName>
    </submittedName>
</protein>
<gene>
    <name evidence="1" type="ORF">METZ01_LOCUS85966</name>
</gene>
<evidence type="ECO:0000313" key="1">
    <source>
        <dbReference type="EMBL" id="SVA33112.1"/>
    </source>
</evidence>
<organism evidence="1">
    <name type="scientific">marine metagenome</name>
    <dbReference type="NCBI Taxonomy" id="408172"/>
    <lineage>
        <taxon>unclassified sequences</taxon>
        <taxon>metagenomes</taxon>
        <taxon>ecological metagenomes</taxon>
    </lineage>
</organism>
<proteinExistence type="predicted"/>
<name>A0A381UYA3_9ZZZZ</name>
<sequence>MLGAEVTRQRVRAELVGACLTILLGVVRSRRPVVSFSSAA</sequence>
<feature type="non-terminal residue" evidence="1">
    <location>
        <position position="40"/>
    </location>
</feature>
<dbReference type="AlphaFoldDB" id="A0A381UYA3"/>
<reference evidence="1" key="1">
    <citation type="submission" date="2018-05" db="EMBL/GenBank/DDBJ databases">
        <authorList>
            <person name="Lanie J.A."/>
            <person name="Ng W.-L."/>
            <person name="Kazmierczak K.M."/>
            <person name="Andrzejewski T.M."/>
            <person name="Davidsen T.M."/>
            <person name="Wayne K.J."/>
            <person name="Tettelin H."/>
            <person name="Glass J.I."/>
            <person name="Rusch D."/>
            <person name="Podicherti R."/>
            <person name="Tsui H.-C.T."/>
            <person name="Winkler M.E."/>
        </authorList>
    </citation>
    <scope>NUCLEOTIDE SEQUENCE</scope>
</reference>
<accession>A0A381UYA3</accession>